<protein>
    <recommendedName>
        <fullName evidence="1">Orc1-like AAA ATPase domain-containing protein</fullName>
    </recommendedName>
</protein>
<feature type="domain" description="Orc1-like AAA ATPase" evidence="1">
    <location>
        <begin position="288"/>
        <end position="425"/>
    </location>
</feature>
<dbReference type="InterPro" id="IPR041664">
    <property type="entry name" value="AAA_16"/>
</dbReference>
<dbReference type="InterPro" id="IPR027417">
    <property type="entry name" value="P-loop_NTPase"/>
</dbReference>
<dbReference type="InterPro" id="IPR043504">
    <property type="entry name" value="Peptidase_S1_PA_chymotrypsin"/>
</dbReference>
<dbReference type="Pfam" id="PF13191">
    <property type="entry name" value="AAA_16"/>
    <property type="match status" value="1"/>
</dbReference>
<comment type="caution">
    <text evidence="2">The sequence shown here is derived from an EMBL/GenBank/DDBJ whole genome shotgun (WGS) entry which is preliminary data.</text>
</comment>
<dbReference type="SUPFAM" id="SSF50494">
    <property type="entry name" value="Trypsin-like serine proteases"/>
    <property type="match status" value="1"/>
</dbReference>
<dbReference type="InterPro" id="IPR009003">
    <property type="entry name" value="Peptidase_S1_PA"/>
</dbReference>
<proteinExistence type="predicted"/>
<dbReference type="Gene3D" id="2.40.10.10">
    <property type="entry name" value="Trypsin-like serine proteases"/>
    <property type="match status" value="1"/>
</dbReference>
<accession>A0A3R7I6G7</accession>
<dbReference type="SUPFAM" id="SSF52540">
    <property type="entry name" value="P-loop containing nucleoside triphosphate hydrolases"/>
    <property type="match status" value="1"/>
</dbReference>
<organism evidence="2 3">
    <name type="scientific">Paraburkholderia fungorum</name>
    <dbReference type="NCBI Taxonomy" id="134537"/>
    <lineage>
        <taxon>Bacteria</taxon>
        <taxon>Pseudomonadati</taxon>
        <taxon>Pseudomonadota</taxon>
        <taxon>Betaproteobacteria</taxon>
        <taxon>Burkholderiales</taxon>
        <taxon>Burkholderiaceae</taxon>
        <taxon>Paraburkholderia</taxon>
    </lineage>
</organism>
<dbReference type="Pfam" id="PF13365">
    <property type="entry name" value="Trypsin_2"/>
    <property type="match status" value="1"/>
</dbReference>
<evidence type="ECO:0000313" key="3">
    <source>
        <dbReference type="Proteomes" id="UP000283709"/>
    </source>
</evidence>
<name>A0A3R7I6G7_9BURK</name>
<reference evidence="2 3" key="1">
    <citation type="submission" date="2016-07" db="EMBL/GenBank/DDBJ databases">
        <title>Genome analysis of Burkholderia fungorum ES3-20.</title>
        <authorList>
            <person name="Xu D."/>
            <person name="Yao R."/>
            <person name="Zheng S."/>
        </authorList>
    </citation>
    <scope>NUCLEOTIDE SEQUENCE [LARGE SCALE GENOMIC DNA]</scope>
    <source>
        <strain evidence="2 3">ES3-20</strain>
    </source>
</reference>
<gene>
    <name evidence="2" type="ORF">BCY88_09515</name>
</gene>
<evidence type="ECO:0000259" key="1">
    <source>
        <dbReference type="Pfam" id="PF13191"/>
    </source>
</evidence>
<dbReference type="Gene3D" id="3.40.50.300">
    <property type="entry name" value="P-loop containing nucleotide triphosphate hydrolases"/>
    <property type="match status" value="1"/>
</dbReference>
<evidence type="ECO:0000313" key="2">
    <source>
        <dbReference type="EMBL" id="RKF35853.1"/>
    </source>
</evidence>
<dbReference type="Proteomes" id="UP000283709">
    <property type="component" value="Unassembled WGS sequence"/>
</dbReference>
<sequence length="1404" mass="154169">MTQVPPLTHARLIADVAVVYREGGGFGSGRLIAPGLVLTAAHVVGAKDCAKVGAPWNVLLMRMFGSDGTWEAPYKANIVWTDPGGLDVALLQIASDGEVTPMPEPCVAPVFASYDGLVSLPDVRASGFPTAWRSEGKTRDFTVPGTLWQSSRDLYAWAAMSKPDKPEGWQGMSGSTLYLPTQDGRICLLGIVQQVPANFARGHLDAARISTPFSNNVFRALIESSLGRGVSIESVRGVNVESQRARIEPVSLLSRFPGLSDGVSGNAKASLEGFLAEYLLRPSAPLTFLGREAELDDLDRWLAGSSSSAYAALLGPAGRGKSALVTQWAARVSDRGNCDVALVPISMRFGLTSPDELGKLFLQRLRYLGHSGSELTGSPEAWLDEIQETLNRDRLPHERPLLVVIDGWDEARNPRWLRLPALLGNGVHVIVCSRSLAGESTAAESLDRIGLPHGSVCPKLPLLSEKDLAEGCANFEARLPGLARRLWQLSKGDPLLARLYLDRFSEALDCGEPIPEDDSDEGPGLARYMRIWWEQIDRGQSALKSEDVRRLLYTLAIACGPLNADDLAEIAQLEPLDVSAAREPLNRLIIGDGRSLGYVFSHPRIAQFVSDEQMTSAAKADMERRFLAYCRKIACALEVRNAAYSAPSRYVLTFCFDHFRRGGAPIADYRLLLSEGWMRARCVADGHYSAFLADLLRVRLAAEESGAADLLTRCALSKATVISMGTAVPAKLLRMALDEKVITGSQAVEEISASEGPYARAVSLSTIAGGLHQEDCARALEVAWQIEEPEARLIALAALSAVLPPAERDSLAQALDSAPPLDSAVGVLLQRAIDANLGRPVSPELPDQWVEALQGDFGGRIWNDIPGYIEWVRHITSALNGVDRDVFVREVVSSTEHRHYKWLEKHYAQQLIFAIGDVVPADALDSLDALLTESGERKSEGHRHLLARRLALQLVQFEPSILDGLNEAHPWASLPLLIYMDGEQRSIWAERCLARCENSSTQGRWHELSRCLPFVSTARRAAFVKKTWTSSRRIRDLPLILEFGAAAAAAMNGTHKAPTAERFLDRTQGMQFEDMNSVALLACEASPHVRRMVRLRISDQVDSENIDALLLLCPRLERGERERILGYVLEMERIEISTLPCLARCFDYLDMQERRDLASACLERLTGRSTAWSRNRNSNLLRAELIEKLAFPIISILGGNAVSQLEKVARRIENSENRSLAYASLTACTKGTQALEFAKKALLAFVDSRTDSSGLLRIHDLLPAASAILSLPVLPGLTKPVADKVARVLEELHKRDPAGARSRLRSVFSSGDMAAMQYQLDSAARDLGKDLQNCFAMLREMFPAGSTVTRKLWARGMDSAAERGRFVLLEYLTCSVPLIEFMLGQDEFKDVVDSVLDVTSWEWQ</sequence>
<dbReference type="EMBL" id="MCAS01000045">
    <property type="protein sequence ID" value="RKF35853.1"/>
    <property type="molecule type" value="Genomic_DNA"/>
</dbReference>